<dbReference type="GO" id="GO:0051536">
    <property type="term" value="F:iron-sulfur cluster binding"/>
    <property type="evidence" value="ECO:0007669"/>
    <property type="project" value="UniProtKB-KW"/>
</dbReference>
<dbReference type="NCBIfam" id="TIGR00372">
    <property type="entry name" value="cas4"/>
    <property type="match status" value="1"/>
</dbReference>
<dbReference type="Gene3D" id="1.20.120.920">
    <property type="entry name" value="CRISPR-associated endonuclease Cas1, C-terminal domain"/>
    <property type="match status" value="1"/>
</dbReference>
<dbReference type="InterPro" id="IPR050646">
    <property type="entry name" value="Cas1"/>
</dbReference>
<keyword evidence="5" id="KW-0269">Exonuclease</keyword>
<evidence type="ECO:0000256" key="9">
    <source>
        <dbReference type="ARBA" id="ARBA00023118"/>
    </source>
</evidence>
<keyword evidence="3 14" id="KW-0255">Endonuclease</keyword>
<evidence type="ECO:0000313" key="17">
    <source>
        <dbReference type="EMBL" id="MCA9729937.1"/>
    </source>
</evidence>
<dbReference type="GO" id="GO:0051607">
    <property type="term" value="P:defense response to virus"/>
    <property type="evidence" value="ECO:0007669"/>
    <property type="project" value="UniProtKB-UniRule"/>
</dbReference>
<dbReference type="InterPro" id="IPR002729">
    <property type="entry name" value="CRISPR-assoc_Cas1"/>
</dbReference>
<dbReference type="Pfam" id="PF01867">
    <property type="entry name" value="Cas_Cas1"/>
    <property type="match status" value="1"/>
</dbReference>
<evidence type="ECO:0000256" key="5">
    <source>
        <dbReference type="ARBA" id="ARBA00022839"/>
    </source>
</evidence>
<evidence type="ECO:0000256" key="12">
    <source>
        <dbReference type="ARBA" id="ARBA00033996"/>
    </source>
</evidence>
<dbReference type="PANTHER" id="PTHR34353:SF2">
    <property type="entry name" value="CRISPR-ASSOCIATED ENDONUCLEASE CAS1 1"/>
    <property type="match status" value="1"/>
</dbReference>
<keyword evidence="4 14" id="KW-0378">Hydrolase</keyword>
<sequence>MVNEFAYCPRLFYLEYVLSEFQDNADTVEGRFRHRRVDRPSGALAVPSESGSEDASAATGESPKTPTNGSAMPLGEASSASANGGASIDLRSTSITLSAPELGAVARIDLIEQDGNRVVPVDYKRGRKPSIPEGAYEPERVQVCLQGLILRENGYQCDHGELYFTESKERVRVEFDGDLLDRTRECLRGARELTGSGTIPPPLEDSPKCPRCSLVGICLPDETNFLSAHRSGVEASEVRRLIPERLDAKPLYLQAQGLSVGKSGQVVQIREKGKLIQQVRMLDISQVAVVGNVQVSTQLVHELCRDDIPLTYFSYGGWFNGMTTGAGGRNVQLRIRQFRAAEDAEMSLHVSQRFVRGKILNGRTLLRRNHKSLPDGVLRELSRLSMAAGRTRDLPSLLGVEGSAAKLYFSHFGDLFRTTALGDLPGFDFQGRNRRPPKDPINCLLSFAYSMLVKDVTVTCQSVGFDPFVGFFHQLRPGRPGLALDLMEEFRPLICDSVVLQVVRTREITESDFIVRGGACALTPGGRRALIGAYERRMDASVTHPIFRYVISYRRVLEVQARLLARYLTGEIPEYPPFRTR</sequence>
<reference evidence="17" key="1">
    <citation type="submission" date="2020-04" db="EMBL/GenBank/DDBJ databases">
        <authorList>
            <person name="Zhang T."/>
        </authorList>
    </citation>
    <scope>NUCLEOTIDE SEQUENCE</scope>
    <source>
        <strain evidence="17">HKST-UBA01</strain>
    </source>
</reference>
<evidence type="ECO:0000256" key="7">
    <source>
        <dbReference type="ARBA" id="ARBA00023004"/>
    </source>
</evidence>
<feature type="domain" description="DUF83" evidence="16">
    <location>
        <begin position="105"/>
        <end position="219"/>
    </location>
</feature>
<comment type="function">
    <text evidence="14">CRISPR (clustered regularly interspaced short palindromic repeat), is an adaptive immune system that provides protection against mobile genetic elements (viruses, transposable elements and conjugative plasmids). CRISPR clusters contain spacers, sequences complementary to antecedent mobile elements, and target invading nucleic acids. CRISPR clusters are transcribed and processed into CRISPR RNA (crRNA). Acts as a dsDNA endonuclease. Involved in the integration of spacer DNA into the CRISPR cassette.</text>
</comment>
<feature type="region of interest" description="Disordered" evidence="15">
    <location>
        <begin position="39"/>
        <end position="85"/>
    </location>
</feature>
<keyword evidence="9 14" id="KW-0051">Antiviral defense</keyword>
<dbReference type="GO" id="GO:0043571">
    <property type="term" value="P:maintenance of CRISPR repeat elements"/>
    <property type="evidence" value="ECO:0007669"/>
    <property type="project" value="UniProtKB-UniRule"/>
</dbReference>
<dbReference type="EMBL" id="JAGQHR010000908">
    <property type="protein sequence ID" value="MCA9729937.1"/>
    <property type="molecule type" value="Genomic_DNA"/>
</dbReference>
<dbReference type="InterPro" id="IPR042206">
    <property type="entry name" value="CRISPR-assoc_Cas1_C"/>
</dbReference>
<dbReference type="HAMAP" id="MF_01470">
    <property type="entry name" value="Cas1"/>
    <property type="match status" value="1"/>
</dbReference>
<keyword evidence="8" id="KW-0411">Iron-sulfur</keyword>
<comment type="catalytic activity">
    <reaction evidence="12">
        <text>exonucleolytic cleavage in the 5'- to 3'-direction to yield nucleoside 3'-phosphates.</text>
        <dbReference type="EC" id="3.1.12.1"/>
    </reaction>
</comment>
<dbReference type="GO" id="GO:0003677">
    <property type="term" value="F:DNA binding"/>
    <property type="evidence" value="ECO:0007669"/>
    <property type="project" value="UniProtKB-KW"/>
</dbReference>
<dbReference type="InterPro" id="IPR042211">
    <property type="entry name" value="CRISPR-assoc_Cas1_N"/>
</dbReference>
<comment type="caution">
    <text evidence="17">The sequence shown here is derived from an EMBL/GenBank/DDBJ whole genome shotgun (WGS) entry which is preliminary data.</text>
</comment>
<dbReference type="InterPro" id="IPR022765">
    <property type="entry name" value="Dna2/Cas4_DUF83"/>
</dbReference>
<reference evidence="17" key="2">
    <citation type="journal article" date="2021" name="Microbiome">
        <title>Successional dynamics and alternative stable states in a saline activated sludge microbial community over 9 years.</title>
        <authorList>
            <person name="Wang Y."/>
            <person name="Ye J."/>
            <person name="Ju F."/>
            <person name="Liu L."/>
            <person name="Boyd J.A."/>
            <person name="Deng Y."/>
            <person name="Parks D.H."/>
            <person name="Jiang X."/>
            <person name="Yin X."/>
            <person name="Woodcroft B.J."/>
            <person name="Tyson G.W."/>
            <person name="Hugenholtz P."/>
            <person name="Polz M.F."/>
            <person name="Zhang T."/>
        </authorList>
    </citation>
    <scope>NUCLEOTIDE SEQUENCE</scope>
    <source>
        <strain evidence="17">HKST-UBA01</strain>
    </source>
</reference>
<evidence type="ECO:0000256" key="2">
    <source>
        <dbReference type="ARBA" id="ARBA00022723"/>
    </source>
</evidence>
<feature type="binding site" evidence="14">
    <location>
        <position position="488"/>
    </location>
    <ligand>
        <name>Mn(2+)</name>
        <dbReference type="ChEBI" id="CHEBI:29035"/>
    </ligand>
</feature>
<dbReference type="AlphaFoldDB" id="A0A956M4F0"/>
<name>A0A956M4F0_UNCEI</name>
<comment type="cofactor">
    <cofactor evidence="14">
        <name>Mg(2+)</name>
        <dbReference type="ChEBI" id="CHEBI:18420"/>
    </cofactor>
    <cofactor evidence="14">
        <name>Mn(2+)</name>
        <dbReference type="ChEBI" id="CHEBI:29035"/>
    </cofactor>
</comment>
<dbReference type="NCBIfam" id="TIGR00287">
    <property type="entry name" value="cas1"/>
    <property type="match status" value="1"/>
</dbReference>
<evidence type="ECO:0000256" key="15">
    <source>
        <dbReference type="SAM" id="MobiDB-lite"/>
    </source>
</evidence>
<proteinExistence type="inferred from homology"/>
<feature type="binding site" evidence="14">
    <location>
        <position position="473"/>
    </location>
    <ligand>
        <name>Mn(2+)</name>
        <dbReference type="ChEBI" id="CHEBI:29035"/>
    </ligand>
</feature>
<keyword evidence="2 14" id="KW-0479">Metal-binding</keyword>
<evidence type="ECO:0000256" key="8">
    <source>
        <dbReference type="ARBA" id="ARBA00023014"/>
    </source>
</evidence>
<feature type="binding site" evidence="14">
    <location>
        <position position="401"/>
    </location>
    <ligand>
        <name>Mn(2+)</name>
        <dbReference type="ChEBI" id="CHEBI:29035"/>
    </ligand>
</feature>
<dbReference type="Pfam" id="PF01930">
    <property type="entry name" value="Cas_Cas4"/>
    <property type="match status" value="1"/>
</dbReference>
<evidence type="ECO:0000256" key="4">
    <source>
        <dbReference type="ARBA" id="ARBA00022801"/>
    </source>
</evidence>
<evidence type="ECO:0000256" key="1">
    <source>
        <dbReference type="ARBA" id="ARBA00022722"/>
    </source>
</evidence>
<evidence type="ECO:0000259" key="16">
    <source>
        <dbReference type="Pfam" id="PF01930"/>
    </source>
</evidence>
<keyword evidence="6 14" id="KW-0460">Magnesium</keyword>
<accession>A0A956M4F0</accession>
<keyword evidence="7" id="KW-0408">Iron</keyword>
<dbReference type="CDD" id="cd09634">
    <property type="entry name" value="Cas1_I-II-III"/>
    <property type="match status" value="1"/>
</dbReference>
<keyword evidence="1 14" id="KW-0540">Nuclease</keyword>
<comment type="subunit">
    <text evidence="13 14">Homodimer, forms a heterotetramer with a Cas2 homodimer.</text>
</comment>
<evidence type="ECO:0000256" key="10">
    <source>
        <dbReference type="ARBA" id="ARBA00023125"/>
    </source>
</evidence>
<dbReference type="InterPro" id="IPR011604">
    <property type="entry name" value="PDDEXK-like_dom_sf"/>
</dbReference>
<gene>
    <name evidence="14 17" type="primary">cas1</name>
    <name evidence="17" type="ORF">KC729_19795</name>
</gene>
<dbReference type="GO" id="GO:0004519">
    <property type="term" value="F:endonuclease activity"/>
    <property type="evidence" value="ECO:0007669"/>
    <property type="project" value="UniProtKB-UniRule"/>
</dbReference>
<dbReference type="EC" id="3.1.-.-" evidence="14"/>
<keyword evidence="11 14" id="KW-0464">Manganese</keyword>
<dbReference type="Gene3D" id="3.90.320.10">
    <property type="match status" value="2"/>
</dbReference>
<organism evidence="17 18">
    <name type="scientific">Eiseniibacteriota bacterium</name>
    <dbReference type="NCBI Taxonomy" id="2212470"/>
    <lineage>
        <taxon>Bacteria</taxon>
        <taxon>Candidatus Eiseniibacteriota</taxon>
    </lineage>
</organism>
<comment type="similarity">
    <text evidence="14">Belongs to the CRISPR-associated endonuclease Cas1 family.</text>
</comment>
<dbReference type="PANTHER" id="PTHR34353">
    <property type="entry name" value="CRISPR-ASSOCIATED ENDONUCLEASE CAS1 1"/>
    <property type="match status" value="1"/>
</dbReference>
<evidence type="ECO:0000256" key="3">
    <source>
        <dbReference type="ARBA" id="ARBA00022759"/>
    </source>
</evidence>
<evidence type="ECO:0000313" key="18">
    <source>
        <dbReference type="Proteomes" id="UP000697710"/>
    </source>
</evidence>
<evidence type="ECO:0000256" key="6">
    <source>
        <dbReference type="ARBA" id="ARBA00022842"/>
    </source>
</evidence>
<dbReference type="GO" id="GO:0004527">
    <property type="term" value="F:exonuclease activity"/>
    <property type="evidence" value="ECO:0007669"/>
    <property type="project" value="UniProtKB-KW"/>
</dbReference>
<dbReference type="GO" id="GO:0046872">
    <property type="term" value="F:metal ion binding"/>
    <property type="evidence" value="ECO:0007669"/>
    <property type="project" value="UniProtKB-UniRule"/>
</dbReference>
<evidence type="ECO:0000256" key="14">
    <source>
        <dbReference type="HAMAP-Rule" id="MF_01470"/>
    </source>
</evidence>
<dbReference type="InterPro" id="IPR013343">
    <property type="entry name" value="CRISPR-assoc_prot_Cas4"/>
</dbReference>
<protein>
    <recommendedName>
        <fullName evidence="14">CRISPR-associated endonuclease Cas1</fullName>
        <ecNumber evidence="14">3.1.-.-</ecNumber>
    </recommendedName>
</protein>
<keyword evidence="10 14" id="KW-0238">DNA-binding</keyword>
<evidence type="ECO:0000256" key="11">
    <source>
        <dbReference type="ARBA" id="ARBA00023211"/>
    </source>
</evidence>
<dbReference type="Gene3D" id="3.100.10.20">
    <property type="entry name" value="CRISPR-associated endonuclease Cas1, N-terminal domain"/>
    <property type="match status" value="1"/>
</dbReference>
<dbReference type="Proteomes" id="UP000697710">
    <property type="component" value="Unassembled WGS sequence"/>
</dbReference>
<evidence type="ECO:0000256" key="13">
    <source>
        <dbReference type="ARBA" id="ARBA00038592"/>
    </source>
</evidence>